<comment type="catalytic activity">
    <reaction evidence="10 15">
        <text>2'-deoxycytidine + H2O + H(+) = 2'-deoxyuridine + NH4(+)</text>
        <dbReference type="Rhea" id="RHEA:13433"/>
        <dbReference type="ChEBI" id="CHEBI:15377"/>
        <dbReference type="ChEBI" id="CHEBI:15378"/>
        <dbReference type="ChEBI" id="CHEBI:15698"/>
        <dbReference type="ChEBI" id="CHEBI:16450"/>
        <dbReference type="ChEBI" id="CHEBI:28938"/>
        <dbReference type="EC" id="3.5.4.5"/>
    </reaction>
</comment>
<dbReference type="Gene3D" id="3.40.140.10">
    <property type="entry name" value="Cytidine Deaminase, domain 2"/>
    <property type="match status" value="1"/>
</dbReference>
<evidence type="ECO:0000256" key="8">
    <source>
        <dbReference type="ARBA" id="ARBA00022833"/>
    </source>
</evidence>
<dbReference type="NCBIfam" id="NF004064">
    <property type="entry name" value="PRK05578.1"/>
    <property type="match status" value="1"/>
</dbReference>
<dbReference type="InterPro" id="IPR016193">
    <property type="entry name" value="Cytidine_deaminase-like"/>
</dbReference>
<evidence type="ECO:0000256" key="12">
    <source>
        <dbReference type="PIRSR" id="PIRSR606262-1"/>
    </source>
</evidence>
<feature type="binding site" evidence="14">
    <location>
        <position position="74"/>
    </location>
    <ligand>
        <name>Zn(2+)</name>
        <dbReference type="ChEBI" id="CHEBI:29105"/>
        <note>catalytic</note>
    </ligand>
</feature>
<dbReference type="GO" id="GO:0005829">
    <property type="term" value="C:cytosol"/>
    <property type="evidence" value="ECO:0007669"/>
    <property type="project" value="TreeGrafter"/>
</dbReference>
<protein>
    <recommendedName>
        <fullName evidence="5 15">Cytidine deaminase</fullName>
        <ecNumber evidence="4 15">3.5.4.5</ecNumber>
    </recommendedName>
    <alternativeName>
        <fullName evidence="9 15">Cytidine aminohydrolase</fullName>
    </alternativeName>
</protein>
<evidence type="ECO:0000256" key="6">
    <source>
        <dbReference type="ARBA" id="ARBA00022723"/>
    </source>
</evidence>
<evidence type="ECO:0000256" key="7">
    <source>
        <dbReference type="ARBA" id="ARBA00022801"/>
    </source>
</evidence>
<comment type="cofactor">
    <cofactor evidence="1 14 15">
        <name>Zn(2+)</name>
        <dbReference type="ChEBI" id="CHEBI:29105"/>
    </cofactor>
</comment>
<evidence type="ECO:0000259" key="16">
    <source>
        <dbReference type="PROSITE" id="PS51747"/>
    </source>
</evidence>
<proteinExistence type="inferred from homology"/>
<dbReference type="PROSITE" id="PS51747">
    <property type="entry name" value="CYT_DCMP_DEAMINASES_2"/>
    <property type="match status" value="1"/>
</dbReference>
<dbReference type="GO" id="GO:0004126">
    <property type="term" value="F:cytidine deaminase activity"/>
    <property type="evidence" value="ECO:0007669"/>
    <property type="project" value="UniProtKB-UniRule"/>
</dbReference>
<evidence type="ECO:0000256" key="13">
    <source>
        <dbReference type="PIRSR" id="PIRSR606262-2"/>
    </source>
</evidence>
<dbReference type="PANTHER" id="PTHR11644:SF2">
    <property type="entry name" value="CYTIDINE DEAMINASE"/>
    <property type="match status" value="1"/>
</dbReference>
<keyword evidence="6 14" id="KW-0479">Metal-binding</keyword>
<evidence type="ECO:0000256" key="2">
    <source>
        <dbReference type="ARBA" id="ARBA00003949"/>
    </source>
</evidence>
<comment type="similarity">
    <text evidence="3 15">Belongs to the cytidine and deoxycytidylate deaminase family.</text>
</comment>
<evidence type="ECO:0000313" key="17">
    <source>
        <dbReference type="EMBL" id="UOR07261.1"/>
    </source>
</evidence>
<evidence type="ECO:0000256" key="4">
    <source>
        <dbReference type="ARBA" id="ARBA00012783"/>
    </source>
</evidence>
<feature type="domain" description="CMP/dCMP-type deaminase" evidence="16">
    <location>
        <begin position="22"/>
        <end position="158"/>
    </location>
</feature>
<dbReference type="GO" id="GO:0055086">
    <property type="term" value="P:nucleobase-containing small molecule metabolic process"/>
    <property type="evidence" value="ECO:0007669"/>
    <property type="project" value="UniProtKB-ARBA"/>
</dbReference>
<dbReference type="InterPro" id="IPR006262">
    <property type="entry name" value="Cyt_deam_tetra"/>
</dbReference>
<evidence type="ECO:0000256" key="3">
    <source>
        <dbReference type="ARBA" id="ARBA00006576"/>
    </source>
</evidence>
<comment type="catalytic activity">
    <reaction evidence="11 15">
        <text>cytidine + H2O + H(+) = uridine + NH4(+)</text>
        <dbReference type="Rhea" id="RHEA:16069"/>
        <dbReference type="ChEBI" id="CHEBI:15377"/>
        <dbReference type="ChEBI" id="CHEBI:15378"/>
        <dbReference type="ChEBI" id="CHEBI:16704"/>
        <dbReference type="ChEBI" id="CHEBI:17562"/>
        <dbReference type="ChEBI" id="CHEBI:28938"/>
        <dbReference type="EC" id="3.5.4.5"/>
    </reaction>
</comment>
<dbReference type="Proteomes" id="UP000829925">
    <property type="component" value="Chromosome"/>
</dbReference>
<sequence length="167" mass="18065">MAHSLHLTITVDVLASEAELTPAEAAVWQAARAATNHAYAPYSHFHVGAALLLEDGSVFRGNNQENAAYPSGLCAERTALFGWAASQPMQRIVGMAVAARPANGEFTLAWPCGACRQVMTEYEHRQQHPIPLLLPGPDGTIYRYRSVGDLLPFSFSADNLPNPHSIV</sequence>
<dbReference type="Pfam" id="PF00383">
    <property type="entry name" value="dCMP_cyt_deam_1"/>
    <property type="match status" value="1"/>
</dbReference>
<gene>
    <name evidence="17" type="primary">cdd</name>
    <name evidence="17" type="ORF">MUN82_09210</name>
</gene>
<dbReference type="RefSeq" id="WP_245096878.1">
    <property type="nucleotide sequence ID" value="NZ_CP095053.1"/>
</dbReference>
<dbReference type="GO" id="GO:0072527">
    <property type="term" value="P:pyrimidine-containing compound metabolic process"/>
    <property type="evidence" value="ECO:0007669"/>
    <property type="project" value="UniProtKB-ARBA"/>
</dbReference>
<dbReference type="KEGG" id="haei:MUN82_09210"/>
<dbReference type="PANTHER" id="PTHR11644">
    <property type="entry name" value="CYTIDINE DEAMINASE"/>
    <property type="match status" value="1"/>
</dbReference>
<dbReference type="EC" id="3.5.4.5" evidence="4 15"/>
<evidence type="ECO:0000256" key="14">
    <source>
        <dbReference type="PIRSR" id="PIRSR606262-3"/>
    </source>
</evidence>
<dbReference type="InterPro" id="IPR050202">
    <property type="entry name" value="Cyt/Deoxycyt_deaminase"/>
</dbReference>
<dbReference type="InterPro" id="IPR002125">
    <property type="entry name" value="CMP_dCMP_dom"/>
</dbReference>
<feature type="binding site" evidence="14">
    <location>
        <position position="112"/>
    </location>
    <ligand>
        <name>Zn(2+)</name>
        <dbReference type="ChEBI" id="CHEBI:29105"/>
        <note>catalytic</note>
    </ligand>
</feature>
<comment type="function">
    <text evidence="2 15">This enzyme scavenges exogenous and endogenous cytidine and 2'-deoxycytidine for UMP synthesis.</text>
</comment>
<keyword evidence="8 14" id="KW-0862">Zinc</keyword>
<reference evidence="17 18" key="1">
    <citation type="submission" date="2022-04" db="EMBL/GenBank/DDBJ databases">
        <title>Hymenobacter sp. isolated from the air.</title>
        <authorList>
            <person name="Won M."/>
            <person name="Lee C.-M."/>
            <person name="Woen H.-Y."/>
            <person name="Kwon S.-W."/>
        </authorList>
    </citation>
    <scope>NUCLEOTIDE SEQUENCE [LARGE SCALE GENOMIC DNA]</scope>
    <source>
        <strain evidence="18">5413 J-13</strain>
    </source>
</reference>
<feature type="binding site" evidence="14">
    <location>
        <position position="115"/>
    </location>
    <ligand>
        <name>Zn(2+)</name>
        <dbReference type="ChEBI" id="CHEBI:29105"/>
        <note>catalytic</note>
    </ligand>
</feature>
<dbReference type="EMBL" id="CP095053">
    <property type="protein sequence ID" value="UOR07261.1"/>
    <property type="molecule type" value="Genomic_DNA"/>
</dbReference>
<dbReference type="AlphaFoldDB" id="A0A8T9T0V1"/>
<feature type="binding site" evidence="13">
    <location>
        <begin position="63"/>
        <end position="69"/>
    </location>
    <ligand>
        <name>substrate</name>
    </ligand>
</feature>
<accession>A0A8T9T0V1</accession>
<evidence type="ECO:0000256" key="11">
    <source>
        <dbReference type="ARBA" id="ARBA00049558"/>
    </source>
</evidence>
<organism evidence="17 18">
    <name type="scientific">Hymenobacter aerilatus</name>
    <dbReference type="NCBI Taxonomy" id="2932251"/>
    <lineage>
        <taxon>Bacteria</taxon>
        <taxon>Pseudomonadati</taxon>
        <taxon>Bacteroidota</taxon>
        <taxon>Cytophagia</taxon>
        <taxon>Cytophagales</taxon>
        <taxon>Hymenobacteraceae</taxon>
        <taxon>Hymenobacter</taxon>
    </lineage>
</organism>
<dbReference type="SUPFAM" id="SSF53927">
    <property type="entry name" value="Cytidine deaminase-like"/>
    <property type="match status" value="1"/>
</dbReference>
<evidence type="ECO:0000256" key="1">
    <source>
        <dbReference type="ARBA" id="ARBA00001947"/>
    </source>
</evidence>
<dbReference type="GO" id="GO:0008270">
    <property type="term" value="F:zinc ion binding"/>
    <property type="evidence" value="ECO:0007669"/>
    <property type="project" value="UniProtKB-UniRule"/>
</dbReference>
<name>A0A8T9T0V1_9BACT</name>
<evidence type="ECO:0000313" key="18">
    <source>
        <dbReference type="Proteomes" id="UP000829925"/>
    </source>
</evidence>
<feature type="active site" description="Proton donor" evidence="12">
    <location>
        <position position="76"/>
    </location>
</feature>
<evidence type="ECO:0000256" key="10">
    <source>
        <dbReference type="ARBA" id="ARBA00049252"/>
    </source>
</evidence>
<evidence type="ECO:0000256" key="15">
    <source>
        <dbReference type="RuleBase" id="RU364006"/>
    </source>
</evidence>
<dbReference type="CDD" id="cd01283">
    <property type="entry name" value="cytidine_deaminase"/>
    <property type="match status" value="1"/>
</dbReference>
<evidence type="ECO:0000256" key="5">
    <source>
        <dbReference type="ARBA" id="ARBA00018266"/>
    </source>
</evidence>
<dbReference type="NCBIfam" id="TIGR01354">
    <property type="entry name" value="cyt_deam_tetra"/>
    <property type="match status" value="1"/>
</dbReference>
<keyword evidence="7 15" id="KW-0378">Hydrolase</keyword>
<evidence type="ECO:0000256" key="9">
    <source>
        <dbReference type="ARBA" id="ARBA00032005"/>
    </source>
</evidence>
<keyword evidence="18" id="KW-1185">Reference proteome</keyword>